<feature type="compositionally biased region" description="Basic and acidic residues" evidence="6">
    <location>
        <begin position="49"/>
        <end position="60"/>
    </location>
</feature>
<evidence type="ECO:0000256" key="5">
    <source>
        <dbReference type="ARBA" id="ARBA00029450"/>
    </source>
</evidence>
<evidence type="ECO:0000313" key="8">
    <source>
        <dbReference type="EnsemblMetazoa" id="SMAR014465-PA"/>
    </source>
</evidence>
<feature type="region of interest" description="Disordered" evidence="6">
    <location>
        <begin position="1"/>
        <end position="75"/>
    </location>
</feature>
<dbReference type="EnsemblMetazoa" id="SMAR014465-RA">
    <property type="protein sequence ID" value="SMAR014465-PA"/>
    <property type="gene ID" value="SMAR014465"/>
</dbReference>
<dbReference type="InterPro" id="IPR047983">
    <property type="entry name" value="DEF8_C1"/>
</dbReference>
<dbReference type="OMA" id="NMICPKC"/>
<keyword evidence="3" id="KW-0863">Zinc-finger</keyword>
<keyword evidence="2" id="KW-0677">Repeat</keyword>
<dbReference type="PROSITE" id="PS50081">
    <property type="entry name" value="ZF_DAG_PE_2"/>
    <property type="match status" value="1"/>
</dbReference>
<reference evidence="8" key="2">
    <citation type="submission" date="2015-02" db="UniProtKB">
        <authorList>
            <consortium name="EnsemblMetazoa"/>
        </authorList>
    </citation>
    <scope>IDENTIFICATION</scope>
</reference>
<keyword evidence="1" id="KW-0479">Metal-binding</keyword>
<name>T1JKT5_STRMM</name>
<dbReference type="Pfam" id="PF00130">
    <property type="entry name" value="C1_1"/>
    <property type="match status" value="1"/>
</dbReference>
<evidence type="ECO:0000256" key="6">
    <source>
        <dbReference type="SAM" id="MobiDB-lite"/>
    </source>
</evidence>
<dbReference type="eggNOG" id="KOG1829">
    <property type="taxonomic scope" value="Eukaryota"/>
</dbReference>
<evidence type="ECO:0000256" key="2">
    <source>
        <dbReference type="ARBA" id="ARBA00022737"/>
    </source>
</evidence>
<feature type="compositionally biased region" description="Low complexity" evidence="6">
    <location>
        <begin position="61"/>
        <end position="70"/>
    </location>
</feature>
<proteinExistence type="inferred from homology"/>
<dbReference type="AlphaFoldDB" id="T1JKT5"/>
<reference evidence="9" key="1">
    <citation type="submission" date="2011-05" db="EMBL/GenBank/DDBJ databases">
        <authorList>
            <person name="Richards S.R."/>
            <person name="Qu J."/>
            <person name="Jiang H."/>
            <person name="Jhangiani S.N."/>
            <person name="Agravi P."/>
            <person name="Goodspeed R."/>
            <person name="Gross S."/>
            <person name="Mandapat C."/>
            <person name="Jackson L."/>
            <person name="Mathew T."/>
            <person name="Pu L."/>
            <person name="Thornton R."/>
            <person name="Saada N."/>
            <person name="Wilczek-Boney K.B."/>
            <person name="Lee S."/>
            <person name="Kovar C."/>
            <person name="Wu Y."/>
            <person name="Scherer S.E."/>
            <person name="Worley K.C."/>
            <person name="Muzny D.M."/>
            <person name="Gibbs R."/>
        </authorList>
    </citation>
    <scope>NUCLEOTIDE SEQUENCE</scope>
    <source>
        <strain evidence="9">Brora</strain>
    </source>
</reference>
<evidence type="ECO:0000256" key="3">
    <source>
        <dbReference type="ARBA" id="ARBA00022771"/>
    </source>
</evidence>
<dbReference type="PANTHER" id="PTHR12326:SF3">
    <property type="entry name" value="DIFFERENTIALLY EXPRESSED IN FDCP 8 HOMOLOG"/>
    <property type="match status" value="1"/>
</dbReference>
<feature type="domain" description="Phorbol-ester/DAG-type" evidence="7">
    <location>
        <begin position="160"/>
        <end position="211"/>
    </location>
</feature>
<accession>T1JKT5</accession>
<dbReference type="GO" id="GO:0008270">
    <property type="term" value="F:zinc ion binding"/>
    <property type="evidence" value="ECO:0007669"/>
    <property type="project" value="UniProtKB-KW"/>
</dbReference>
<dbReference type="SMART" id="SM00109">
    <property type="entry name" value="C1"/>
    <property type="match status" value="1"/>
</dbReference>
<dbReference type="PROSITE" id="PS00479">
    <property type="entry name" value="ZF_DAG_PE_1"/>
    <property type="match status" value="1"/>
</dbReference>
<dbReference type="PhylomeDB" id="T1JKT5"/>
<organism evidence="8 9">
    <name type="scientific">Strigamia maritima</name>
    <name type="common">European centipede</name>
    <name type="synonym">Geophilus maritimus</name>
    <dbReference type="NCBI Taxonomy" id="126957"/>
    <lineage>
        <taxon>Eukaryota</taxon>
        <taxon>Metazoa</taxon>
        <taxon>Ecdysozoa</taxon>
        <taxon>Arthropoda</taxon>
        <taxon>Myriapoda</taxon>
        <taxon>Chilopoda</taxon>
        <taxon>Pleurostigmophora</taxon>
        <taxon>Geophilomorpha</taxon>
        <taxon>Linotaeniidae</taxon>
        <taxon>Strigamia</taxon>
    </lineage>
</organism>
<dbReference type="EMBL" id="JH431796">
    <property type="status" value="NOT_ANNOTATED_CDS"/>
    <property type="molecule type" value="Genomic_DNA"/>
</dbReference>
<dbReference type="PANTHER" id="PTHR12326">
    <property type="entry name" value="PLECKSTRIN HOMOLOGY DOMAIN CONTAINING PROTEIN"/>
    <property type="match status" value="1"/>
</dbReference>
<dbReference type="Proteomes" id="UP000014500">
    <property type="component" value="Unassembled WGS sequence"/>
</dbReference>
<dbReference type="STRING" id="126957.T1JKT5"/>
<evidence type="ECO:0000259" key="7">
    <source>
        <dbReference type="PROSITE" id="PS50081"/>
    </source>
</evidence>
<evidence type="ECO:0000256" key="1">
    <source>
        <dbReference type="ARBA" id="ARBA00022723"/>
    </source>
</evidence>
<dbReference type="CDD" id="cd20819">
    <property type="entry name" value="C1_DEF8"/>
    <property type="match status" value="1"/>
</dbReference>
<dbReference type="InterPro" id="IPR002219">
    <property type="entry name" value="PKC_DAG/PE"/>
</dbReference>
<dbReference type="SUPFAM" id="SSF57889">
    <property type="entry name" value="Cysteine-rich domain"/>
    <property type="match status" value="1"/>
</dbReference>
<comment type="similarity">
    <text evidence="5">Belongs to the DEF8 family.</text>
</comment>
<evidence type="ECO:0000256" key="4">
    <source>
        <dbReference type="ARBA" id="ARBA00022833"/>
    </source>
</evidence>
<dbReference type="HOGENOM" id="CLU_034500_4_0_1"/>
<dbReference type="InterPro" id="IPR025258">
    <property type="entry name" value="RH_dom"/>
</dbReference>
<dbReference type="InterPro" id="IPR046349">
    <property type="entry name" value="C1-like_sf"/>
</dbReference>
<evidence type="ECO:0000313" key="9">
    <source>
        <dbReference type="Proteomes" id="UP000014500"/>
    </source>
</evidence>
<sequence>MQQPVSHESETAPQHLPSTPDIPSKTTWYMSHPESLLHLSPGKTANCTVKRDVNSSDSDKSSTSAANDSNSTDDCEVEISNAELGLSEDHFSQPDGHFCMSTMEELEMAIENCKEMILESVEKSEKRKSLIKKLIQLRIKLQETKDGSEVSLPNIKTVLGHHFLKKPIVSPKHYCEKCNGIIWGMLQTWHQCIDCGFSCHGKCINLIQRTCVSVKVKENPVYILDISPEIGLSSQNYRCAECRTHIMFKNSWVEPRMCDYSGLYLCPNCHWNSQAIIPARVLHNWDFEPYRVCRASRQFLRLMRKKAVLRIDEINPMLFTFVEELSLVRKMREEILMMKRYFLACKHALKNKLLMMLSERQHFVDNADVYSMQDLIDVESGILVEYLTRIHTHFKRHIKQDCEVCRGQGFICEICKCDAILFPFDNCVAICDKCSCVFHADCYNRKEKNCFRCSRKEQRAKRSLSEDL</sequence>
<dbReference type="SMART" id="SM01175">
    <property type="entry name" value="DUF4206"/>
    <property type="match status" value="1"/>
</dbReference>
<dbReference type="Pfam" id="PF13901">
    <property type="entry name" value="RH_dom"/>
    <property type="match status" value="1"/>
</dbReference>
<keyword evidence="4" id="KW-0862">Zinc</keyword>
<dbReference type="Gene3D" id="3.30.60.20">
    <property type="match status" value="1"/>
</dbReference>
<keyword evidence="9" id="KW-1185">Reference proteome</keyword>
<dbReference type="InterPro" id="IPR051366">
    <property type="entry name" value="DEF8"/>
</dbReference>
<protein>
    <recommendedName>
        <fullName evidence="7">Phorbol-ester/DAG-type domain-containing protein</fullName>
    </recommendedName>
</protein>